<dbReference type="InterPro" id="IPR006153">
    <property type="entry name" value="Cation/H_exchanger_TM"/>
</dbReference>
<evidence type="ECO:0000256" key="2">
    <source>
        <dbReference type="ARBA" id="ARBA00022448"/>
    </source>
</evidence>
<dbReference type="GO" id="GO:1902600">
    <property type="term" value="P:proton transmembrane transport"/>
    <property type="evidence" value="ECO:0007669"/>
    <property type="project" value="InterPro"/>
</dbReference>
<dbReference type="OrthoDB" id="1288932at2759"/>
<feature type="transmembrane region" description="Helical" evidence="11">
    <location>
        <begin position="167"/>
        <end position="186"/>
    </location>
</feature>
<feature type="domain" description="Cation/H+ exchanger transmembrane" evidence="12">
    <location>
        <begin position="9"/>
        <end position="409"/>
    </location>
</feature>
<reference evidence="13" key="2">
    <citation type="submission" date="2016-07" db="EMBL/GenBank/DDBJ databases">
        <title>Evolution of pathogenesis and genome organization in the Tremellales.</title>
        <authorList>
            <person name="Cuomo C."/>
            <person name="Litvintseva A."/>
            <person name="Heitman J."/>
            <person name="Chen Y."/>
            <person name="Sun S."/>
            <person name="Springer D."/>
            <person name="Dromer F."/>
            <person name="Young S."/>
            <person name="Zeng Q."/>
            <person name="Chapman S."/>
            <person name="Gujja S."/>
            <person name="Saif S."/>
            <person name="Birren B."/>
        </authorList>
    </citation>
    <scope>NUCLEOTIDE SEQUENCE</scope>
    <source>
        <strain evidence="13">CBS 10737</strain>
    </source>
</reference>
<evidence type="ECO:0000256" key="7">
    <source>
        <dbReference type="ARBA" id="ARBA00023065"/>
    </source>
</evidence>
<feature type="transmembrane region" description="Helical" evidence="11">
    <location>
        <begin position="90"/>
        <end position="113"/>
    </location>
</feature>
<feature type="compositionally biased region" description="Basic and acidic residues" evidence="10">
    <location>
        <begin position="558"/>
        <end position="586"/>
    </location>
</feature>
<evidence type="ECO:0000256" key="4">
    <source>
        <dbReference type="ARBA" id="ARBA00022692"/>
    </source>
</evidence>
<dbReference type="GO" id="GO:0006814">
    <property type="term" value="P:sodium ion transport"/>
    <property type="evidence" value="ECO:0007669"/>
    <property type="project" value="UniProtKB-KW"/>
</dbReference>
<feature type="transmembrane region" description="Helical" evidence="11">
    <location>
        <begin position="291"/>
        <end position="311"/>
    </location>
</feature>
<dbReference type="GO" id="GO:0015297">
    <property type="term" value="F:antiporter activity"/>
    <property type="evidence" value="ECO:0007669"/>
    <property type="project" value="UniProtKB-KW"/>
</dbReference>
<keyword evidence="5 11" id="KW-1133">Transmembrane helix</keyword>
<accession>A0A1B9IB06</accession>
<evidence type="ECO:0000259" key="12">
    <source>
        <dbReference type="Pfam" id="PF00999"/>
    </source>
</evidence>
<feature type="transmembrane region" description="Helical" evidence="11">
    <location>
        <begin position="27"/>
        <end position="45"/>
    </location>
</feature>
<keyword evidence="4 11" id="KW-0812">Transmembrane</keyword>
<evidence type="ECO:0000256" key="9">
    <source>
        <dbReference type="ARBA" id="ARBA00023201"/>
    </source>
</evidence>
<dbReference type="Pfam" id="PF00999">
    <property type="entry name" value="Na_H_Exchanger"/>
    <property type="match status" value="1"/>
</dbReference>
<gene>
    <name evidence="13" type="ORF">I206_01976</name>
</gene>
<feature type="compositionally biased region" description="Basic and acidic residues" evidence="10">
    <location>
        <begin position="443"/>
        <end position="461"/>
    </location>
</feature>
<evidence type="ECO:0000256" key="10">
    <source>
        <dbReference type="SAM" id="MobiDB-lite"/>
    </source>
</evidence>
<evidence type="ECO:0000256" key="5">
    <source>
        <dbReference type="ARBA" id="ARBA00022989"/>
    </source>
</evidence>
<keyword evidence="3" id="KW-0050">Antiport</keyword>
<keyword evidence="8 11" id="KW-0472">Membrane</keyword>
<dbReference type="EMBL" id="KI894008">
    <property type="protein sequence ID" value="OCF52683.1"/>
    <property type="molecule type" value="Genomic_DNA"/>
</dbReference>
<evidence type="ECO:0000256" key="3">
    <source>
        <dbReference type="ARBA" id="ARBA00022449"/>
    </source>
</evidence>
<feature type="transmembrane region" description="Helical" evidence="11">
    <location>
        <begin position="57"/>
        <end position="84"/>
    </location>
</feature>
<protein>
    <recommendedName>
        <fullName evidence="12">Cation/H+ exchanger transmembrane domain-containing protein</fullName>
    </recommendedName>
</protein>
<sequence>MALLTQSIWILIGIIYGEPLAGWSSESRQEAFIAVGYVGLLLIVFEGGLSSSFNNVISLLPLSICIALTGILLPIGLSFILIPLGSFSPLHAFAAGAALSSTSLGTSLSVLSPASVGFDLRQSKLGTALLSAAVLDDVVAFVLSNILGTLGEESNGTSEIGKNVGRTIGVTIGIGIVLIPLTKYILKPLYESLLDRKERLKDTPCGLEPILIGYMTLVFIGSIAAVGYAGTSPLYGAYIAGLACAYLSDSQAITDEIVQKRKRESEEQTIKDALKCETSMRTAFEKYLSPMLNHLLVPIFFGSIGYCIPFVPLWKGRIIWRGIIYAILMLVGKLACGLWVIIWIKPKKGQISGRFRGSWKGAAFLGSAMVARGEIGLLISQIAYNTPKPLLTEDEFLMVNWGIILCTIIGPLSRSTKTLLITLYIMADDKSIANDETTTTKATDTKSDTESTKSEGDEKKVTTNVTSEGDSKVDVTVKSDKSWWKSFKDSLSKHWQSTKKSWNSFWDSTKKKFKSWGESCKKTLSKLISYPSKMWSSIVSKWKSDDTSKSETAITNAKVDDPALEKGDETKSKDPEAKTSDRKTEADTELSSPSIDDNTKAEGKKKAEKKKKKEGEN</sequence>
<evidence type="ECO:0000256" key="1">
    <source>
        <dbReference type="ARBA" id="ARBA00004141"/>
    </source>
</evidence>
<reference evidence="13" key="1">
    <citation type="submission" date="2013-07" db="EMBL/GenBank/DDBJ databases">
        <title>The Genome Sequence of Cryptococcus pinus CBS10737.</title>
        <authorList>
            <consortium name="The Broad Institute Genome Sequencing Platform"/>
            <person name="Cuomo C."/>
            <person name="Litvintseva A."/>
            <person name="Chen Y."/>
            <person name="Heitman J."/>
            <person name="Sun S."/>
            <person name="Springer D."/>
            <person name="Dromer F."/>
            <person name="Young S.K."/>
            <person name="Zeng Q."/>
            <person name="Gargeya S."/>
            <person name="Fitzgerald M."/>
            <person name="Abouelleil A."/>
            <person name="Alvarado L."/>
            <person name="Berlin A.M."/>
            <person name="Chapman S.B."/>
            <person name="Dewar J."/>
            <person name="Goldberg J."/>
            <person name="Griggs A."/>
            <person name="Gujja S."/>
            <person name="Hansen M."/>
            <person name="Howarth C."/>
            <person name="Imamovic A."/>
            <person name="Larimer J."/>
            <person name="McCowan C."/>
            <person name="Murphy C."/>
            <person name="Pearson M."/>
            <person name="Priest M."/>
            <person name="Roberts A."/>
            <person name="Saif S."/>
            <person name="Shea T."/>
            <person name="Sykes S."/>
            <person name="Wortman J."/>
            <person name="Nusbaum C."/>
            <person name="Birren B."/>
        </authorList>
    </citation>
    <scope>NUCLEOTIDE SEQUENCE [LARGE SCALE GENOMIC DNA]</scope>
    <source>
        <strain evidence="13">CBS 10737</strain>
    </source>
</reference>
<comment type="subcellular location">
    <subcellularLocation>
        <location evidence="1">Membrane</location>
        <topology evidence="1">Multi-pass membrane protein</topology>
    </subcellularLocation>
</comment>
<feature type="transmembrane region" description="Helical" evidence="11">
    <location>
        <begin position="125"/>
        <end position="147"/>
    </location>
</feature>
<dbReference type="InterPro" id="IPR038770">
    <property type="entry name" value="Na+/solute_symporter_sf"/>
</dbReference>
<evidence type="ECO:0000256" key="11">
    <source>
        <dbReference type="SAM" id="Phobius"/>
    </source>
</evidence>
<evidence type="ECO:0000256" key="8">
    <source>
        <dbReference type="ARBA" id="ARBA00023136"/>
    </source>
</evidence>
<feature type="compositionally biased region" description="Basic residues" evidence="10">
    <location>
        <begin position="606"/>
        <end position="617"/>
    </location>
</feature>
<evidence type="ECO:0000256" key="6">
    <source>
        <dbReference type="ARBA" id="ARBA00023053"/>
    </source>
</evidence>
<feature type="region of interest" description="Disordered" evidence="10">
    <location>
        <begin position="543"/>
        <end position="617"/>
    </location>
</feature>
<keyword evidence="6" id="KW-0915">Sodium</keyword>
<name>A0A1B9IB06_9TREE</name>
<organism evidence="13">
    <name type="scientific">Kwoniella pini CBS 10737</name>
    <dbReference type="NCBI Taxonomy" id="1296096"/>
    <lineage>
        <taxon>Eukaryota</taxon>
        <taxon>Fungi</taxon>
        <taxon>Dikarya</taxon>
        <taxon>Basidiomycota</taxon>
        <taxon>Agaricomycotina</taxon>
        <taxon>Tremellomycetes</taxon>
        <taxon>Tremellales</taxon>
        <taxon>Cryptococcaceae</taxon>
        <taxon>Kwoniella</taxon>
    </lineage>
</organism>
<dbReference type="Gene3D" id="1.20.1530.20">
    <property type="match status" value="2"/>
</dbReference>
<keyword evidence="2" id="KW-0813">Transport</keyword>
<keyword evidence="9" id="KW-0739">Sodium transport</keyword>
<dbReference type="PANTHER" id="PTHR43562">
    <property type="entry name" value="NAPA-TYPE SODIUM/HYDROGEN ANTIPORTER"/>
    <property type="match status" value="1"/>
</dbReference>
<dbReference type="AlphaFoldDB" id="A0A1B9IB06"/>
<feature type="region of interest" description="Disordered" evidence="10">
    <location>
        <begin position="437"/>
        <end position="466"/>
    </location>
</feature>
<evidence type="ECO:0000313" key="13">
    <source>
        <dbReference type="EMBL" id="OCF52683.1"/>
    </source>
</evidence>
<feature type="transmembrane region" description="Helical" evidence="11">
    <location>
        <begin position="207"/>
        <end position="229"/>
    </location>
</feature>
<keyword evidence="7" id="KW-0406">Ion transport</keyword>
<dbReference type="PANTHER" id="PTHR43562:SF3">
    <property type="entry name" value="SODIUM ION_PROTON EXCHANGER (EUROFUNG)"/>
    <property type="match status" value="1"/>
</dbReference>
<dbReference type="GO" id="GO:0016020">
    <property type="term" value="C:membrane"/>
    <property type="evidence" value="ECO:0007669"/>
    <property type="project" value="UniProtKB-SubCell"/>
</dbReference>
<feature type="transmembrane region" description="Helical" evidence="11">
    <location>
        <begin position="323"/>
        <end position="344"/>
    </location>
</feature>
<proteinExistence type="predicted"/>